<comment type="caution">
    <text evidence="2">The sequence shown here is derived from an EMBL/GenBank/DDBJ whole genome shotgun (WGS) entry which is preliminary data.</text>
</comment>
<keyword evidence="1" id="KW-1133">Transmembrane helix</keyword>
<reference evidence="2" key="2">
    <citation type="submission" date="2023-01" db="EMBL/GenBank/DDBJ databases">
        <title>Draft genome sequence of Agaribacter marinus strain NBRC 110023.</title>
        <authorList>
            <person name="Sun Q."/>
            <person name="Mori K."/>
        </authorList>
    </citation>
    <scope>NUCLEOTIDE SEQUENCE</scope>
    <source>
        <strain evidence="2">NBRC 110023</strain>
    </source>
</reference>
<gene>
    <name evidence="2" type="ORF">GCM10007852_03670</name>
</gene>
<keyword evidence="1" id="KW-0812">Transmembrane</keyword>
<dbReference type="Proteomes" id="UP001156601">
    <property type="component" value="Unassembled WGS sequence"/>
</dbReference>
<dbReference type="EMBL" id="BSOT01000005">
    <property type="protein sequence ID" value="GLR69459.1"/>
    <property type="molecule type" value="Genomic_DNA"/>
</dbReference>
<proteinExistence type="predicted"/>
<dbReference type="RefSeq" id="WP_284215791.1">
    <property type="nucleotide sequence ID" value="NZ_BSOT01000005.1"/>
</dbReference>
<keyword evidence="3" id="KW-1185">Reference proteome</keyword>
<feature type="transmembrane region" description="Helical" evidence="1">
    <location>
        <begin position="75"/>
        <end position="96"/>
    </location>
</feature>
<evidence type="ECO:0000313" key="3">
    <source>
        <dbReference type="Proteomes" id="UP001156601"/>
    </source>
</evidence>
<dbReference type="Pfam" id="PF20556">
    <property type="entry name" value="DUF6768"/>
    <property type="match status" value="1"/>
</dbReference>
<dbReference type="InterPro" id="IPR046659">
    <property type="entry name" value="DUF6768"/>
</dbReference>
<dbReference type="AlphaFoldDB" id="A0AA37SW41"/>
<protein>
    <submittedName>
        <fullName evidence="2">Uncharacterized protein</fullName>
    </submittedName>
</protein>
<feature type="transmembrane region" description="Helical" evidence="1">
    <location>
        <begin position="40"/>
        <end position="60"/>
    </location>
</feature>
<evidence type="ECO:0000313" key="2">
    <source>
        <dbReference type="EMBL" id="GLR69459.1"/>
    </source>
</evidence>
<reference evidence="2" key="1">
    <citation type="journal article" date="2014" name="Int. J. Syst. Evol. Microbiol.">
        <title>Complete genome sequence of Corynebacterium casei LMG S-19264T (=DSM 44701T), isolated from a smear-ripened cheese.</title>
        <authorList>
            <consortium name="US DOE Joint Genome Institute (JGI-PGF)"/>
            <person name="Walter F."/>
            <person name="Albersmeier A."/>
            <person name="Kalinowski J."/>
            <person name="Ruckert C."/>
        </authorList>
    </citation>
    <scope>NUCLEOTIDE SEQUENCE</scope>
    <source>
        <strain evidence="2">NBRC 110023</strain>
    </source>
</reference>
<organism evidence="2 3">
    <name type="scientific">Agaribacter marinus</name>
    <dbReference type="NCBI Taxonomy" id="1431249"/>
    <lineage>
        <taxon>Bacteria</taxon>
        <taxon>Pseudomonadati</taxon>
        <taxon>Pseudomonadota</taxon>
        <taxon>Gammaproteobacteria</taxon>
        <taxon>Alteromonadales</taxon>
        <taxon>Alteromonadaceae</taxon>
        <taxon>Agaribacter</taxon>
    </lineage>
</organism>
<sequence length="127" mass="15111">MKIDRDIKQALNEDASHLDEILLQEPGLFRRIGYSFNSGMRYWLFLVYALALISAAVYVYCGYNFVTAPELDDRIFWGIWFIFSFIIHITLKLWTFMEMNRTSTMREVKRIELAVEKLQTLIEKDRS</sequence>
<evidence type="ECO:0000256" key="1">
    <source>
        <dbReference type="SAM" id="Phobius"/>
    </source>
</evidence>
<keyword evidence="1" id="KW-0472">Membrane</keyword>
<name>A0AA37SW41_9ALTE</name>
<accession>A0AA37SW41</accession>